<evidence type="ECO:0000313" key="2">
    <source>
        <dbReference type="RefSeq" id="XP_070143745.1"/>
    </source>
</evidence>
<reference evidence="2" key="1">
    <citation type="submission" date="2025-08" db="UniProtKB">
        <authorList>
            <consortium name="RefSeq"/>
        </authorList>
    </citation>
    <scope>IDENTIFICATION</scope>
    <source>
        <strain evidence="2">14028-0561.14</strain>
        <tissue evidence="2">Whole fly</tissue>
    </source>
</reference>
<keyword evidence="1" id="KW-1185">Reference proteome</keyword>
<protein>
    <submittedName>
        <fullName evidence="2">Uncharacterized protein</fullName>
    </submittedName>
</protein>
<name>A0ABM4GM05_DROKI</name>
<gene>
    <name evidence="2" type="primary">LOC138929046</name>
</gene>
<accession>A0ABM4GM05</accession>
<sequence>MMIPPARAGSIKEASTRTCFYLILDVIHMKSPVLAHMLLILATTEDGKINQVAYSKVNNSKRSGQFKSRIPVPIRPSPSASPAGASSGFPFRILLVPFLVLDRFALLPEFRAFLPIPLYPSL</sequence>
<dbReference type="GeneID" id="138929046"/>
<proteinExistence type="predicted"/>
<organism evidence="1 2">
    <name type="scientific">Drosophila kikkawai</name>
    <name type="common">Fruit fly</name>
    <dbReference type="NCBI Taxonomy" id="30033"/>
    <lineage>
        <taxon>Eukaryota</taxon>
        <taxon>Metazoa</taxon>
        <taxon>Ecdysozoa</taxon>
        <taxon>Arthropoda</taxon>
        <taxon>Hexapoda</taxon>
        <taxon>Insecta</taxon>
        <taxon>Pterygota</taxon>
        <taxon>Neoptera</taxon>
        <taxon>Endopterygota</taxon>
        <taxon>Diptera</taxon>
        <taxon>Brachycera</taxon>
        <taxon>Muscomorpha</taxon>
        <taxon>Ephydroidea</taxon>
        <taxon>Drosophilidae</taxon>
        <taxon>Drosophila</taxon>
        <taxon>Sophophora</taxon>
    </lineage>
</organism>
<dbReference type="RefSeq" id="XP_070143745.1">
    <property type="nucleotide sequence ID" value="XM_070287644.1"/>
</dbReference>
<evidence type="ECO:0000313" key="1">
    <source>
        <dbReference type="Proteomes" id="UP001652661"/>
    </source>
</evidence>
<dbReference type="Proteomes" id="UP001652661">
    <property type="component" value="Chromosome 4"/>
</dbReference>